<evidence type="ECO:0000256" key="9">
    <source>
        <dbReference type="PROSITE-ProRule" id="PRU00169"/>
    </source>
</evidence>
<dbReference type="SUPFAM" id="SSF55874">
    <property type="entry name" value="ATPase domain of HSP90 chaperone/DNA topoisomerase II/histidine kinase"/>
    <property type="match status" value="1"/>
</dbReference>
<keyword evidence="7" id="KW-0067">ATP-binding</keyword>
<evidence type="ECO:0000259" key="12">
    <source>
        <dbReference type="PROSITE" id="PS50110"/>
    </source>
</evidence>
<dbReference type="InterPro" id="IPR000014">
    <property type="entry name" value="PAS"/>
</dbReference>
<keyword evidence="10" id="KW-0472">Membrane</keyword>
<dbReference type="Proteomes" id="UP000011721">
    <property type="component" value="Chromosome"/>
</dbReference>
<keyword evidence="4" id="KW-0808">Transferase</keyword>
<keyword evidence="3 9" id="KW-0597">Phosphoprotein</keyword>
<dbReference type="STRING" id="1167006.UWK_00116"/>
<dbReference type="KEGG" id="dsf:UWK_00116"/>
<dbReference type="EC" id="2.7.13.3" evidence="2"/>
<dbReference type="Pfam" id="PF00989">
    <property type="entry name" value="PAS"/>
    <property type="match status" value="1"/>
</dbReference>
<feature type="domain" description="PAS" evidence="13">
    <location>
        <begin position="203"/>
        <end position="247"/>
    </location>
</feature>
<dbReference type="Gene3D" id="3.30.565.10">
    <property type="entry name" value="Histidine kinase-like ATPase, C-terminal domain"/>
    <property type="match status" value="1"/>
</dbReference>
<dbReference type="Gene3D" id="3.40.50.2300">
    <property type="match status" value="1"/>
</dbReference>
<evidence type="ECO:0000313" key="15">
    <source>
        <dbReference type="EMBL" id="AGF76703.1"/>
    </source>
</evidence>
<dbReference type="PANTHER" id="PTHR43065:SF42">
    <property type="entry name" value="TWO-COMPONENT SENSOR PPRA"/>
    <property type="match status" value="1"/>
</dbReference>
<dbReference type="PROSITE" id="PS50112">
    <property type="entry name" value="PAS"/>
    <property type="match status" value="1"/>
</dbReference>
<dbReference type="SUPFAM" id="SSF52172">
    <property type="entry name" value="CheY-like"/>
    <property type="match status" value="1"/>
</dbReference>
<dbReference type="InterPro" id="IPR036097">
    <property type="entry name" value="HisK_dim/P_sf"/>
</dbReference>
<dbReference type="RefSeq" id="WP_015402402.1">
    <property type="nucleotide sequence ID" value="NC_020304.1"/>
</dbReference>
<feature type="transmembrane region" description="Helical" evidence="10">
    <location>
        <begin position="154"/>
        <end position="171"/>
    </location>
</feature>
<feature type="transmembrane region" description="Helical" evidence="10">
    <location>
        <begin position="24"/>
        <end position="46"/>
    </location>
</feature>
<dbReference type="EMBL" id="CP003985">
    <property type="protein sequence ID" value="AGF76703.1"/>
    <property type="molecule type" value="Genomic_DNA"/>
</dbReference>
<dbReference type="InterPro" id="IPR000700">
    <property type="entry name" value="PAS-assoc_C"/>
</dbReference>
<evidence type="ECO:0000259" key="14">
    <source>
        <dbReference type="PROSITE" id="PS50113"/>
    </source>
</evidence>
<dbReference type="Pfam" id="PF00512">
    <property type="entry name" value="HisKA"/>
    <property type="match status" value="1"/>
</dbReference>
<evidence type="ECO:0000256" key="10">
    <source>
        <dbReference type="SAM" id="Phobius"/>
    </source>
</evidence>
<evidence type="ECO:0000256" key="4">
    <source>
        <dbReference type="ARBA" id="ARBA00022679"/>
    </source>
</evidence>
<dbReference type="CDD" id="cd00082">
    <property type="entry name" value="HisKA"/>
    <property type="match status" value="1"/>
</dbReference>
<name>M1NZK3_DESSD</name>
<keyword evidence="8" id="KW-0902">Two-component regulatory system</keyword>
<keyword evidence="5" id="KW-0547">Nucleotide-binding</keyword>
<dbReference type="InterPro" id="IPR013767">
    <property type="entry name" value="PAS_fold"/>
</dbReference>
<accession>M1NZK3</accession>
<dbReference type="NCBIfam" id="TIGR00229">
    <property type="entry name" value="sensory_box"/>
    <property type="match status" value="1"/>
</dbReference>
<keyword evidence="16" id="KW-1185">Reference proteome</keyword>
<dbReference type="SMART" id="SM00448">
    <property type="entry name" value="REC"/>
    <property type="match status" value="1"/>
</dbReference>
<dbReference type="SUPFAM" id="SSF55785">
    <property type="entry name" value="PYP-like sensor domain (PAS domain)"/>
    <property type="match status" value="1"/>
</dbReference>
<feature type="domain" description="Histidine kinase" evidence="11">
    <location>
        <begin position="349"/>
        <end position="573"/>
    </location>
</feature>
<dbReference type="GO" id="GO:0005524">
    <property type="term" value="F:ATP binding"/>
    <property type="evidence" value="ECO:0007669"/>
    <property type="project" value="UniProtKB-KW"/>
</dbReference>
<evidence type="ECO:0000259" key="13">
    <source>
        <dbReference type="PROSITE" id="PS50112"/>
    </source>
</evidence>
<dbReference type="PRINTS" id="PR00344">
    <property type="entry name" value="BCTRLSENSOR"/>
</dbReference>
<dbReference type="SMART" id="SM00091">
    <property type="entry name" value="PAS"/>
    <property type="match status" value="1"/>
</dbReference>
<keyword evidence="10" id="KW-0812">Transmembrane</keyword>
<dbReference type="SUPFAM" id="SSF47384">
    <property type="entry name" value="Homodimeric domain of signal transducing histidine kinase"/>
    <property type="match status" value="1"/>
</dbReference>
<keyword evidence="6" id="KW-0418">Kinase</keyword>
<feature type="transmembrane region" description="Helical" evidence="10">
    <location>
        <begin position="125"/>
        <end position="142"/>
    </location>
</feature>
<proteinExistence type="predicted"/>
<feature type="transmembrane region" description="Helical" evidence="10">
    <location>
        <begin position="77"/>
        <end position="97"/>
    </location>
</feature>
<dbReference type="eggNOG" id="COG4191">
    <property type="taxonomic scope" value="Bacteria"/>
</dbReference>
<dbReference type="InterPro" id="IPR003661">
    <property type="entry name" value="HisK_dim/P_dom"/>
</dbReference>
<dbReference type="InterPro" id="IPR004358">
    <property type="entry name" value="Sig_transdc_His_kin-like_C"/>
</dbReference>
<dbReference type="SMART" id="SM00387">
    <property type="entry name" value="HATPase_c"/>
    <property type="match status" value="1"/>
</dbReference>
<dbReference type="CDD" id="cd17546">
    <property type="entry name" value="REC_hyHK_CKI1_RcsC-like"/>
    <property type="match status" value="1"/>
</dbReference>
<organism evidence="15 16">
    <name type="scientific">Desulfocapsa sulfexigens (strain DSM 10523 / SB164P1)</name>
    <dbReference type="NCBI Taxonomy" id="1167006"/>
    <lineage>
        <taxon>Bacteria</taxon>
        <taxon>Pseudomonadati</taxon>
        <taxon>Thermodesulfobacteriota</taxon>
        <taxon>Desulfobulbia</taxon>
        <taxon>Desulfobulbales</taxon>
        <taxon>Desulfocapsaceae</taxon>
        <taxon>Desulfocapsa</taxon>
    </lineage>
</organism>
<dbReference type="InterPro" id="IPR001610">
    <property type="entry name" value="PAC"/>
</dbReference>
<evidence type="ECO:0000259" key="11">
    <source>
        <dbReference type="PROSITE" id="PS50109"/>
    </source>
</evidence>
<dbReference type="InterPro" id="IPR003594">
    <property type="entry name" value="HATPase_dom"/>
</dbReference>
<feature type="domain" description="Response regulatory" evidence="12">
    <location>
        <begin position="594"/>
        <end position="710"/>
    </location>
</feature>
<dbReference type="InterPro" id="IPR036890">
    <property type="entry name" value="HATPase_C_sf"/>
</dbReference>
<feature type="modified residue" description="4-aspartylphosphate" evidence="9">
    <location>
        <position position="645"/>
    </location>
</feature>
<dbReference type="AlphaFoldDB" id="M1NZK3"/>
<evidence type="ECO:0000256" key="1">
    <source>
        <dbReference type="ARBA" id="ARBA00000085"/>
    </source>
</evidence>
<dbReference type="GO" id="GO:0006355">
    <property type="term" value="P:regulation of DNA-templated transcription"/>
    <property type="evidence" value="ECO:0007669"/>
    <property type="project" value="InterPro"/>
</dbReference>
<dbReference type="Gene3D" id="1.10.287.130">
    <property type="match status" value="1"/>
</dbReference>
<evidence type="ECO:0000256" key="6">
    <source>
        <dbReference type="ARBA" id="ARBA00022777"/>
    </source>
</evidence>
<protein>
    <recommendedName>
        <fullName evidence="2">histidine kinase</fullName>
        <ecNumber evidence="2">2.7.13.3</ecNumber>
    </recommendedName>
</protein>
<dbReference type="Pfam" id="PF00072">
    <property type="entry name" value="Response_reg"/>
    <property type="match status" value="1"/>
</dbReference>
<evidence type="ECO:0000256" key="5">
    <source>
        <dbReference type="ARBA" id="ARBA00022741"/>
    </source>
</evidence>
<dbReference type="GO" id="GO:0000155">
    <property type="term" value="F:phosphorelay sensor kinase activity"/>
    <property type="evidence" value="ECO:0007669"/>
    <property type="project" value="InterPro"/>
</dbReference>
<feature type="domain" description="PAC" evidence="14">
    <location>
        <begin position="274"/>
        <end position="329"/>
    </location>
</feature>
<evidence type="ECO:0000256" key="7">
    <source>
        <dbReference type="ARBA" id="ARBA00022840"/>
    </source>
</evidence>
<keyword evidence="10" id="KW-1133">Transmembrane helix</keyword>
<dbReference type="PROSITE" id="PS50110">
    <property type="entry name" value="RESPONSE_REGULATORY"/>
    <property type="match status" value="1"/>
</dbReference>
<evidence type="ECO:0000256" key="2">
    <source>
        <dbReference type="ARBA" id="ARBA00012438"/>
    </source>
</evidence>
<feature type="transmembrane region" description="Helical" evidence="10">
    <location>
        <begin position="52"/>
        <end position="70"/>
    </location>
</feature>
<evidence type="ECO:0000256" key="3">
    <source>
        <dbReference type="ARBA" id="ARBA00022553"/>
    </source>
</evidence>
<sequence>MNFLNILQSGFEFSEDEYELRLKYILFNCLIGSNVLLVSIAGLLRFATGNTLQGAVDFVYIALAILIALLARRSQRLFPALILWIMFVSLVIISLTYRFLSSDIAGISWFLVLIITAFYLTEKKWAYILFSLSLLLVIYFSATSEAKNYTAPDIFYGVLPLLVTLVFVQFYERRNTLSGEILRALNVQLKEKVLDTASELSISENRFRNLIENISDWVWEIDKDGVFVYTSPSVQLILGYEPEEVKGFSHRDFLWENDAVKDKGLLVHYTRWGISFKDRVLEVKHKNGYPVMVEVSGQPIFDSEGVFAGYQGVSRDITGRLAAEKTNAELRDQLHQAQKMEAVGTLAGGIAHDFNNILSAIIGYAEITKMDLPTGSNAKENINQVLLAGKRATELVRQILTFSRKNEQKKEPLHVHLIVKEALKMLRSSLPTTIDIRTNVRSENGTVLANPTSIHQIVVNLCANASQAIGNAKGILEVSLDRVCLSAEQVADKPLVDAGFFVLLRVKDTGNGMSEETIARIFEPYFTTKEKGEGTGLGLAVIHGIVEDIHGFIQVESCSGEGSCFSVYLPEVQENLTLVSTSEETTQLPMGNERILVVDDEPDLLDVTEIYLNGFGYSVVTEMRSTAALKLFLASPDSFDLVFTDQTMPDVTGVELAQAMLAVRPDLPVILCTGYTSALSEDEVCSLGIKSFIEKPVSKEILARTVRRLLDDKLKNV</sequence>
<dbReference type="PROSITE" id="PS50113">
    <property type="entry name" value="PAC"/>
    <property type="match status" value="1"/>
</dbReference>
<dbReference type="PROSITE" id="PS50109">
    <property type="entry name" value="HIS_KIN"/>
    <property type="match status" value="1"/>
</dbReference>
<gene>
    <name evidence="15" type="ordered locus">UWK_00116</name>
</gene>
<dbReference type="HOGENOM" id="CLU_000445_114_51_7"/>
<dbReference type="InterPro" id="IPR001789">
    <property type="entry name" value="Sig_transdc_resp-reg_receiver"/>
</dbReference>
<dbReference type="OrthoDB" id="5409350at2"/>
<evidence type="ECO:0000256" key="8">
    <source>
        <dbReference type="ARBA" id="ARBA00023012"/>
    </source>
</evidence>
<dbReference type="SMART" id="SM00388">
    <property type="entry name" value="HisKA"/>
    <property type="match status" value="1"/>
</dbReference>
<dbReference type="InterPro" id="IPR035965">
    <property type="entry name" value="PAS-like_dom_sf"/>
</dbReference>
<evidence type="ECO:0000313" key="16">
    <source>
        <dbReference type="Proteomes" id="UP000011721"/>
    </source>
</evidence>
<dbReference type="SMART" id="SM00086">
    <property type="entry name" value="PAC"/>
    <property type="match status" value="1"/>
</dbReference>
<comment type="catalytic activity">
    <reaction evidence="1">
        <text>ATP + protein L-histidine = ADP + protein N-phospho-L-histidine.</text>
        <dbReference type="EC" id="2.7.13.3"/>
    </reaction>
</comment>
<dbReference type="Gene3D" id="3.30.450.20">
    <property type="entry name" value="PAS domain"/>
    <property type="match status" value="1"/>
</dbReference>
<reference evidence="16" key="1">
    <citation type="journal article" date="2013" name="Stand. Genomic Sci.">
        <title>Complete genome sequence of Desulfocapsa sulfexigens, a marine deltaproteobacterium specialized in disproportionating inorganic sulfur compounds.</title>
        <authorList>
            <person name="Finster K.W."/>
            <person name="Kjeldsen K.U."/>
            <person name="Kube M."/>
            <person name="Reinhardt R."/>
            <person name="Mussmann M."/>
            <person name="Amann R."/>
            <person name="Schreiber L."/>
        </authorList>
    </citation>
    <scope>NUCLEOTIDE SEQUENCE [LARGE SCALE GENOMIC DNA]</scope>
    <source>
        <strain evidence="16">DSM 10523 / SB164P1</strain>
    </source>
</reference>
<dbReference type="InterPro" id="IPR011006">
    <property type="entry name" value="CheY-like_superfamily"/>
</dbReference>
<dbReference type="eggNOG" id="COG2204">
    <property type="taxonomic scope" value="Bacteria"/>
</dbReference>
<dbReference type="Pfam" id="PF02518">
    <property type="entry name" value="HATPase_c"/>
    <property type="match status" value="1"/>
</dbReference>
<dbReference type="InterPro" id="IPR005467">
    <property type="entry name" value="His_kinase_dom"/>
</dbReference>
<dbReference type="CDD" id="cd00130">
    <property type="entry name" value="PAS"/>
    <property type="match status" value="1"/>
</dbReference>
<dbReference type="PANTHER" id="PTHR43065">
    <property type="entry name" value="SENSOR HISTIDINE KINASE"/>
    <property type="match status" value="1"/>
</dbReference>